<evidence type="ECO:0000256" key="6">
    <source>
        <dbReference type="ARBA" id="ARBA00023125"/>
    </source>
</evidence>
<evidence type="ECO:0000256" key="1">
    <source>
        <dbReference type="ARBA" id="ARBA00008761"/>
    </source>
</evidence>
<accession>A0A5Q6PG84</accession>
<feature type="domain" description="Cas12f1-like TNB" evidence="9">
    <location>
        <begin position="291"/>
        <end position="358"/>
    </location>
</feature>
<comment type="similarity">
    <text evidence="2">In the N-terminal section; belongs to the transposase 2 family.</text>
</comment>
<reference evidence="11 12" key="1">
    <citation type="submission" date="2019-09" db="EMBL/GenBank/DDBJ databases">
        <authorList>
            <person name="Kritzky A."/>
            <person name="Schelkanova E.Y."/>
            <person name="Alkhova Z.V."/>
            <person name="Smirnova N.I."/>
        </authorList>
    </citation>
    <scope>NUCLEOTIDE SEQUENCE [LARGE SCALE GENOMIC DNA]</scope>
    <source>
        <strain evidence="11 12">M1526</strain>
    </source>
</reference>
<evidence type="ECO:0000259" key="8">
    <source>
        <dbReference type="Pfam" id="PF01385"/>
    </source>
</evidence>
<dbReference type="Pfam" id="PF01385">
    <property type="entry name" value="OrfB_IS605"/>
    <property type="match status" value="1"/>
</dbReference>
<dbReference type="GO" id="GO:0006310">
    <property type="term" value="P:DNA recombination"/>
    <property type="evidence" value="ECO:0007669"/>
    <property type="project" value="UniProtKB-KW"/>
</dbReference>
<dbReference type="InterPro" id="IPR021027">
    <property type="entry name" value="Transposase_put_HTH"/>
</dbReference>
<dbReference type="Pfam" id="PF07282">
    <property type="entry name" value="Cas12f1-like_TNB"/>
    <property type="match status" value="1"/>
</dbReference>
<dbReference type="NCBIfam" id="TIGR01766">
    <property type="entry name" value="IS200/IS605 family accessory protein TnpB-like domain"/>
    <property type="match status" value="1"/>
</dbReference>
<evidence type="ECO:0000313" key="11">
    <source>
        <dbReference type="EMBL" id="KAA1253649.1"/>
    </source>
</evidence>
<keyword evidence="3" id="KW-0815">Transposition</keyword>
<evidence type="ECO:0000256" key="2">
    <source>
        <dbReference type="ARBA" id="ARBA00011044"/>
    </source>
</evidence>
<keyword evidence="5" id="KW-0862">Zinc</keyword>
<feature type="domain" description="Probable transposase IS891/IS1136/IS1341" evidence="8">
    <location>
        <begin position="167"/>
        <end position="279"/>
    </location>
</feature>
<dbReference type="GO" id="GO:0046872">
    <property type="term" value="F:metal ion binding"/>
    <property type="evidence" value="ECO:0007669"/>
    <property type="project" value="UniProtKB-KW"/>
</dbReference>
<dbReference type="InterPro" id="IPR010095">
    <property type="entry name" value="Cas12f1-like_TNB"/>
</dbReference>
<comment type="caution">
    <text evidence="11">The sequence shown here is derived from an EMBL/GenBank/DDBJ whole genome shotgun (WGS) entry which is preliminary data.</text>
</comment>
<protein>
    <submittedName>
        <fullName evidence="11">IS200/IS605 family element transposase accessory protein TnpB</fullName>
    </submittedName>
</protein>
<dbReference type="Pfam" id="PF12323">
    <property type="entry name" value="HTH_OrfB_IS605"/>
    <property type="match status" value="1"/>
</dbReference>
<dbReference type="AlphaFoldDB" id="A0A5Q6PG84"/>
<keyword evidence="7" id="KW-0233">DNA recombination</keyword>
<gene>
    <name evidence="11" type="ORF">F0M16_16365</name>
</gene>
<evidence type="ECO:0000313" key="12">
    <source>
        <dbReference type="Proteomes" id="UP000323225"/>
    </source>
</evidence>
<feature type="domain" description="Transposase putative helix-turn-helix" evidence="10">
    <location>
        <begin position="1"/>
        <end position="43"/>
    </location>
</feature>
<dbReference type="PANTHER" id="PTHR30405:SF25">
    <property type="entry name" value="RNA-GUIDED DNA ENDONUCLEASE INSQ-RELATED"/>
    <property type="match status" value="1"/>
</dbReference>
<evidence type="ECO:0000256" key="5">
    <source>
        <dbReference type="ARBA" id="ARBA00022833"/>
    </source>
</evidence>
<evidence type="ECO:0000256" key="4">
    <source>
        <dbReference type="ARBA" id="ARBA00022723"/>
    </source>
</evidence>
<dbReference type="EMBL" id="VUAA01000019">
    <property type="protein sequence ID" value="KAA1253649.1"/>
    <property type="molecule type" value="Genomic_DNA"/>
</dbReference>
<evidence type="ECO:0000259" key="9">
    <source>
        <dbReference type="Pfam" id="PF07282"/>
    </source>
</evidence>
<dbReference type="InterPro" id="IPR051399">
    <property type="entry name" value="RNA-guided_DNA_endo/Transpos"/>
</dbReference>
<dbReference type="Proteomes" id="UP000323225">
    <property type="component" value="Unassembled WGS sequence"/>
</dbReference>
<dbReference type="GO" id="GO:0003677">
    <property type="term" value="F:DNA binding"/>
    <property type="evidence" value="ECO:0007669"/>
    <property type="project" value="UniProtKB-KW"/>
</dbReference>
<dbReference type="GO" id="GO:0032196">
    <property type="term" value="P:transposition"/>
    <property type="evidence" value="ECO:0007669"/>
    <property type="project" value="UniProtKB-KW"/>
</dbReference>
<name>A0A5Q6PG84_VIBCL</name>
<dbReference type="PANTHER" id="PTHR30405">
    <property type="entry name" value="TRANSPOSASE"/>
    <property type="match status" value="1"/>
</dbReference>
<sequence length="375" mass="42652">MLRATKIRIYPTLEQAEFLEAQFGAVRFAYNKALHIKTHFYKKKSISLSLKKEIKPLLSLGKKSRKYSWLSQFDSISLQQSIINLDKAFSNFFNPKLKAKFPKFKRKHGYQSSYHCTGLKILENAIKIPKCKPIKAKIHREINGTLKSITISKSSTGKFYASILVDCDNEAPTKPKHITKLSGYDLGLTDFLVSDKGEKIANPRFLINAYKNLRRKQKALSRCKKGSKNRAKVRLLLAKAHERVANARNDFQHQLSKRIIDENQAIIVETLKSSNMLKNKRLAKHIADAAWGAFVSKLAYKADRYGKWLIKCDQWLPSSKTCSCCGYKMDKMPLHIRVWTCPSCNEVHCRDTNSGKNLRNAGVIELKAAGLTVSA</sequence>
<keyword evidence="4" id="KW-0479">Metal-binding</keyword>
<keyword evidence="6" id="KW-0238">DNA-binding</keyword>
<dbReference type="NCBIfam" id="NF040570">
    <property type="entry name" value="guided_TnpB"/>
    <property type="match status" value="1"/>
</dbReference>
<proteinExistence type="inferred from homology"/>
<evidence type="ECO:0000259" key="10">
    <source>
        <dbReference type="Pfam" id="PF12323"/>
    </source>
</evidence>
<evidence type="ECO:0000256" key="3">
    <source>
        <dbReference type="ARBA" id="ARBA00022578"/>
    </source>
</evidence>
<comment type="similarity">
    <text evidence="1">In the C-terminal section; belongs to the transposase 35 family.</text>
</comment>
<evidence type="ECO:0000256" key="7">
    <source>
        <dbReference type="ARBA" id="ARBA00023172"/>
    </source>
</evidence>
<dbReference type="InterPro" id="IPR001959">
    <property type="entry name" value="Transposase"/>
</dbReference>
<organism evidence="11 12">
    <name type="scientific">Vibrio cholerae</name>
    <dbReference type="NCBI Taxonomy" id="666"/>
    <lineage>
        <taxon>Bacteria</taxon>
        <taxon>Pseudomonadati</taxon>
        <taxon>Pseudomonadota</taxon>
        <taxon>Gammaproteobacteria</taxon>
        <taxon>Vibrionales</taxon>
        <taxon>Vibrionaceae</taxon>
        <taxon>Vibrio</taxon>
    </lineage>
</organism>